<comment type="caution">
    <text evidence="11">The sequence shown here is derived from an EMBL/GenBank/DDBJ whole genome shotgun (WGS) entry which is preliminary data.</text>
</comment>
<feature type="transmembrane region" description="Helical" evidence="9">
    <location>
        <begin position="535"/>
        <end position="558"/>
    </location>
</feature>
<feature type="transmembrane region" description="Helical" evidence="9">
    <location>
        <begin position="83"/>
        <end position="110"/>
    </location>
</feature>
<comment type="subcellular location">
    <subcellularLocation>
        <location evidence="1">Cell membrane</location>
        <topology evidence="1">Multi-pass membrane protein</topology>
    </subcellularLocation>
    <subcellularLocation>
        <location evidence="7">Membrane</location>
        <topology evidence="7">Multi-pass membrane protein</topology>
    </subcellularLocation>
</comment>
<feature type="transmembrane region" description="Helical" evidence="9">
    <location>
        <begin position="12"/>
        <end position="31"/>
    </location>
</feature>
<dbReference type="InterPro" id="IPR001750">
    <property type="entry name" value="ND/Mrp_TM"/>
</dbReference>
<feature type="transmembrane region" description="Helical" evidence="9">
    <location>
        <begin position="43"/>
        <end position="63"/>
    </location>
</feature>
<protein>
    <recommendedName>
        <fullName evidence="10">NADH:quinone oxidoreductase/Mrp antiporter transmembrane domain-containing protein</fullName>
    </recommendedName>
</protein>
<gene>
    <name evidence="11" type="ORF">BST12_03545</name>
</gene>
<evidence type="ECO:0000256" key="3">
    <source>
        <dbReference type="ARBA" id="ARBA00022475"/>
    </source>
</evidence>
<dbReference type="OrthoDB" id="9811798at2"/>
<feature type="compositionally biased region" description="Basic and acidic residues" evidence="8">
    <location>
        <begin position="449"/>
        <end position="471"/>
    </location>
</feature>
<organism evidence="11 12">
    <name type="scientific">Mycobacterium angelicum</name>
    <dbReference type="NCBI Taxonomy" id="470074"/>
    <lineage>
        <taxon>Bacteria</taxon>
        <taxon>Bacillati</taxon>
        <taxon>Actinomycetota</taxon>
        <taxon>Actinomycetes</taxon>
        <taxon>Mycobacteriales</taxon>
        <taxon>Mycobacteriaceae</taxon>
        <taxon>Mycobacterium</taxon>
    </lineage>
</organism>
<evidence type="ECO:0000259" key="10">
    <source>
        <dbReference type="Pfam" id="PF00361"/>
    </source>
</evidence>
<feature type="transmembrane region" description="Helical" evidence="9">
    <location>
        <begin position="174"/>
        <end position="197"/>
    </location>
</feature>
<keyword evidence="3" id="KW-1003">Cell membrane</keyword>
<evidence type="ECO:0000313" key="11">
    <source>
        <dbReference type="EMBL" id="ORA25368.1"/>
    </source>
</evidence>
<feature type="region of interest" description="Disordered" evidence="8">
    <location>
        <begin position="449"/>
        <end position="474"/>
    </location>
</feature>
<evidence type="ECO:0000313" key="12">
    <source>
        <dbReference type="Proteomes" id="UP000192284"/>
    </source>
</evidence>
<feature type="transmembrane region" description="Helical" evidence="9">
    <location>
        <begin position="122"/>
        <end position="139"/>
    </location>
</feature>
<feature type="transmembrane region" description="Helical" evidence="9">
    <location>
        <begin position="478"/>
        <end position="499"/>
    </location>
</feature>
<sequence>MSCPHCVAEPAAQILPLLVAVPLVAACVLLAGSHRLSRAAASWLTVTVSVAATGAAAVALAAAQEHTVVTWIGGWFMQGRATVGIALAADPMSAGLATLIGVLMACAAFYSRRGLDEAGPRFDALMLIFLAAMNGFVFATDVFNMFVFFELMGAVAYALTGIKIEDKSAIQGALNFGIIQSLSACLTLVGIAMLYARAGQLGMAQLGIALAKRPADALTVAAFVLIFAALMVKAAIVPLHFWLADAHAVAPAGVCVLFSGVMVELGLYGLWRVYWVVFADALPRAAVSRTFVVVGVVTAVIGAVMCLLQRHLKRLLAYSTIGHMGLFLVAAASLRPDAIGGTAIYVIAHAGAKSALFLLVGILLDRYQTVDELELSGRGRGQWALGVLYLVAAAALAGLPPFGTALGKSLSEEALGSGWGSALFLLVSAATAGAVLRAGVRCFTGWGHDREESSDGAEEPSKGDEEPDTRLGRTPPSMYAATVVLLLGCLAAGILPGAADAADAAARSFTDTAGYVTAIVGGTAASPGTGPSHGWSATGVGLAILGVIAAAGVAFVGLRPPANAMRRVVAAASRPVVTVLHGAHSGHIGDYVAWMFAALTVLAAALAVQVA</sequence>
<keyword evidence="12" id="KW-1185">Reference proteome</keyword>
<dbReference type="Proteomes" id="UP000192284">
    <property type="component" value="Unassembled WGS sequence"/>
</dbReference>
<reference evidence="11 12" key="1">
    <citation type="submission" date="2017-02" db="EMBL/GenBank/DDBJ databases">
        <title>The new phylogeny of genus Mycobacterium.</title>
        <authorList>
            <person name="Tortoli E."/>
            <person name="Trovato A."/>
            <person name="Cirillo D.M."/>
        </authorList>
    </citation>
    <scope>NUCLEOTIDE SEQUENCE [LARGE SCALE GENOMIC DNA]</scope>
    <source>
        <strain evidence="11 12">DSM 45057</strain>
    </source>
</reference>
<dbReference type="PANTHER" id="PTHR42703:SF1">
    <property type="entry name" value="NA(+)_H(+) ANTIPORTER SUBUNIT D1"/>
    <property type="match status" value="1"/>
</dbReference>
<dbReference type="EMBL" id="MVHE01000003">
    <property type="protein sequence ID" value="ORA25368.1"/>
    <property type="molecule type" value="Genomic_DNA"/>
</dbReference>
<dbReference type="Pfam" id="PF00361">
    <property type="entry name" value="Proton_antipo_M"/>
    <property type="match status" value="1"/>
</dbReference>
<accession>A0A1X0A683</accession>
<dbReference type="GO" id="GO:0005886">
    <property type="term" value="C:plasma membrane"/>
    <property type="evidence" value="ECO:0007669"/>
    <property type="project" value="UniProtKB-SubCell"/>
</dbReference>
<keyword evidence="5 9" id="KW-1133">Transmembrane helix</keyword>
<feature type="domain" description="NADH:quinone oxidoreductase/Mrp antiporter transmembrane" evidence="10">
    <location>
        <begin position="139"/>
        <end position="431"/>
    </location>
</feature>
<feature type="transmembrane region" description="Helical" evidence="9">
    <location>
        <begin position="591"/>
        <end position="610"/>
    </location>
</feature>
<evidence type="ECO:0000256" key="5">
    <source>
        <dbReference type="ARBA" id="ARBA00022989"/>
    </source>
</evidence>
<evidence type="ECO:0000256" key="6">
    <source>
        <dbReference type="ARBA" id="ARBA00023136"/>
    </source>
</evidence>
<evidence type="ECO:0000256" key="7">
    <source>
        <dbReference type="RuleBase" id="RU000320"/>
    </source>
</evidence>
<evidence type="ECO:0000256" key="1">
    <source>
        <dbReference type="ARBA" id="ARBA00004651"/>
    </source>
</evidence>
<feature type="transmembrane region" description="Helical" evidence="9">
    <location>
        <begin position="248"/>
        <end position="271"/>
    </location>
</feature>
<evidence type="ECO:0000256" key="2">
    <source>
        <dbReference type="ARBA" id="ARBA00005346"/>
    </source>
</evidence>
<evidence type="ECO:0000256" key="4">
    <source>
        <dbReference type="ARBA" id="ARBA00022692"/>
    </source>
</evidence>
<dbReference type="AlphaFoldDB" id="A0A1X0A683"/>
<evidence type="ECO:0000256" key="8">
    <source>
        <dbReference type="SAM" id="MobiDB-lite"/>
    </source>
</evidence>
<name>A0A1X0A683_MYCAN</name>
<feature type="transmembrane region" description="Helical" evidence="9">
    <location>
        <begin position="145"/>
        <end position="162"/>
    </location>
</feature>
<feature type="transmembrane region" description="Helical" evidence="9">
    <location>
        <begin position="315"/>
        <end position="336"/>
    </location>
</feature>
<feature type="transmembrane region" description="Helical" evidence="9">
    <location>
        <begin position="217"/>
        <end position="236"/>
    </location>
</feature>
<dbReference type="InterPro" id="IPR050586">
    <property type="entry name" value="CPA3_Na-H_Antiporter_D"/>
</dbReference>
<proteinExistence type="inferred from homology"/>
<keyword evidence="4 7" id="KW-0812">Transmembrane</keyword>
<comment type="similarity">
    <text evidence="2">Belongs to the CPA3 antiporters (TC 2.A.63) subunit D family.</text>
</comment>
<feature type="transmembrane region" description="Helical" evidence="9">
    <location>
        <begin position="422"/>
        <end position="440"/>
    </location>
</feature>
<feature type="transmembrane region" description="Helical" evidence="9">
    <location>
        <begin position="342"/>
        <end position="363"/>
    </location>
</feature>
<feature type="transmembrane region" description="Helical" evidence="9">
    <location>
        <begin position="383"/>
        <end position="402"/>
    </location>
</feature>
<feature type="transmembrane region" description="Helical" evidence="9">
    <location>
        <begin position="291"/>
        <end position="308"/>
    </location>
</feature>
<evidence type="ECO:0000256" key="9">
    <source>
        <dbReference type="SAM" id="Phobius"/>
    </source>
</evidence>
<dbReference type="PANTHER" id="PTHR42703">
    <property type="entry name" value="NADH DEHYDROGENASE"/>
    <property type="match status" value="1"/>
</dbReference>
<keyword evidence="6 9" id="KW-0472">Membrane</keyword>